<evidence type="ECO:0000256" key="2">
    <source>
        <dbReference type="PROSITE-ProRule" id="PRU00176"/>
    </source>
</evidence>
<dbReference type="PANTHER" id="PTHR47640:SF62">
    <property type="entry name" value="RRM DOMAIN-CONTAINING PROTEIN"/>
    <property type="match status" value="1"/>
</dbReference>
<organism evidence="4 5">
    <name type="scientific">Panicum virgatum</name>
    <name type="common">Blackwell switchgrass</name>
    <dbReference type="NCBI Taxonomy" id="38727"/>
    <lineage>
        <taxon>Eukaryota</taxon>
        <taxon>Viridiplantae</taxon>
        <taxon>Streptophyta</taxon>
        <taxon>Embryophyta</taxon>
        <taxon>Tracheophyta</taxon>
        <taxon>Spermatophyta</taxon>
        <taxon>Magnoliopsida</taxon>
        <taxon>Liliopsida</taxon>
        <taxon>Poales</taxon>
        <taxon>Poaceae</taxon>
        <taxon>PACMAD clade</taxon>
        <taxon>Panicoideae</taxon>
        <taxon>Panicodae</taxon>
        <taxon>Paniceae</taxon>
        <taxon>Panicinae</taxon>
        <taxon>Panicum</taxon>
        <taxon>Panicum sect. Hiantes</taxon>
    </lineage>
</organism>
<keyword evidence="5" id="KW-1185">Reference proteome</keyword>
<reference evidence="4 5" key="1">
    <citation type="submission" date="2020-05" db="EMBL/GenBank/DDBJ databases">
        <title>WGS assembly of Panicum virgatum.</title>
        <authorList>
            <person name="Lovell J.T."/>
            <person name="Jenkins J."/>
            <person name="Shu S."/>
            <person name="Juenger T.E."/>
            <person name="Schmutz J."/>
        </authorList>
    </citation>
    <scope>NUCLEOTIDE SEQUENCE [LARGE SCALE GENOMIC DNA]</scope>
    <source>
        <strain evidence="5">cv. AP13</strain>
    </source>
</reference>
<dbReference type="EMBL" id="CM029039">
    <property type="protein sequence ID" value="KAG2639474.1"/>
    <property type="molecule type" value="Genomic_DNA"/>
</dbReference>
<sequence length="474" mass="52490">MAASYAAAMRLSLPRLLEASAATGPGGGFTRAGAASRERGFCVAVDAGYMAYGLPLLRGLPDVRLARNPVQQWLTAASYYDSAIFVGDFSYDVEYMLHHLFKSRYPSAKSAKLIFDKLTGRQNAMPLFAWRYVNEHVQAISEMNGACCSTRPTWTGPHIYQPSFVQNTQGTDSYLDTNNSKLFIGYLDLMQAFSPYGDLVNVKVLAGKGCGLVTYSNRASAEEATRMLKGSQMGGNTARLSWAHLSANKQDQQNGYYARLNCFDPSGSGWSLQFGSEGCGFFQLGNFSEDMMNDGQITFMGAGLVLKRGFSGTASGNGGLEKKFWQWIEQMYSKLFLEMAYDRPTGRMSRISICAVAYNAICQAFKDLYDLYLMLVYVASRYSPDSWDEPLRDARPFGESILQHSREERSLDFRGGVGVPLVSFRLEYTLRLTAKHWIPRGSSAFVGWSLCTMDCCCCSYSRNSVISFVVPCAG</sequence>
<dbReference type="InterPro" id="IPR050825">
    <property type="entry name" value="RBM42_RBP45_47-like"/>
</dbReference>
<dbReference type="GO" id="GO:0005829">
    <property type="term" value="C:cytosol"/>
    <property type="evidence" value="ECO:0007669"/>
    <property type="project" value="TreeGrafter"/>
</dbReference>
<comment type="caution">
    <text evidence="4">The sequence shown here is derived from an EMBL/GenBank/DDBJ whole genome shotgun (WGS) entry which is preliminary data.</text>
</comment>
<dbReference type="SMART" id="SM00360">
    <property type="entry name" value="RRM"/>
    <property type="match status" value="1"/>
</dbReference>
<evidence type="ECO:0000256" key="1">
    <source>
        <dbReference type="ARBA" id="ARBA00022884"/>
    </source>
</evidence>
<dbReference type="AlphaFoldDB" id="A0A8T0W293"/>
<feature type="domain" description="RRM" evidence="3">
    <location>
        <begin position="188"/>
        <end position="245"/>
    </location>
</feature>
<dbReference type="OrthoDB" id="446113at2759"/>
<dbReference type="PROSITE" id="PS50102">
    <property type="entry name" value="RRM"/>
    <property type="match status" value="1"/>
</dbReference>
<dbReference type="InterPro" id="IPR035979">
    <property type="entry name" value="RBD_domain_sf"/>
</dbReference>
<gene>
    <name evidence="4" type="ORF">PVAP13_2KG000600</name>
</gene>
<dbReference type="Gene3D" id="3.30.70.330">
    <property type="match status" value="1"/>
</dbReference>
<dbReference type="Proteomes" id="UP000823388">
    <property type="component" value="Chromosome 2K"/>
</dbReference>
<evidence type="ECO:0000313" key="5">
    <source>
        <dbReference type="Proteomes" id="UP000823388"/>
    </source>
</evidence>
<keyword evidence="1 2" id="KW-0694">RNA-binding</keyword>
<accession>A0A8T0W293</accession>
<dbReference type="SUPFAM" id="SSF54928">
    <property type="entry name" value="RNA-binding domain, RBD"/>
    <property type="match status" value="1"/>
</dbReference>
<protein>
    <recommendedName>
        <fullName evidence="3">RRM domain-containing protein</fullName>
    </recommendedName>
</protein>
<dbReference type="InterPro" id="IPR012677">
    <property type="entry name" value="Nucleotide-bd_a/b_plait_sf"/>
</dbReference>
<dbReference type="InterPro" id="IPR000504">
    <property type="entry name" value="RRM_dom"/>
</dbReference>
<name>A0A8T0W293_PANVG</name>
<evidence type="ECO:0000259" key="3">
    <source>
        <dbReference type="PROSITE" id="PS50102"/>
    </source>
</evidence>
<proteinExistence type="predicted"/>
<evidence type="ECO:0000313" key="4">
    <source>
        <dbReference type="EMBL" id="KAG2639474.1"/>
    </source>
</evidence>
<dbReference type="PANTHER" id="PTHR47640">
    <property type="entry name" value="TRNA SELENOCYSTEINE 1-ASSOCIATED PROTEIN 1-RELATED-RELATED"/>
    <property type="match status" value="1"/>
</dbReference>
<dbReference type="Pfam" id="PF00076">
    <property type="entry name" value="RRM_1"/>
    <property type="match status" value="1"/>
</dbReference>
<dbReference type="GO" id="GO:0003729">
    <property type="term" value="F:mRNA binding"/>
    <property type="evidence" value="ECO:0007669"/>
    <property type="project" value="InterPro"/>
</dbReference>